<feature type="region of interest" description="Disordered" evidence="1">
    <location>
        <begin position="841"/>
        <end position="867"/>
    </location>
</feature>
<reference evidence="2 3" key="1">
    <citation type="journal article" date="2018" name="IMA Fungus">
        <title>IMA Genome-F 9: Draft genome sequence of Annulohypoxylon stygium, Aspergillus mulundensis, Berkeleyomyces basicola (syn. Thielaviopsis basicola), Ceratocystis smalleyi, two Cercospora beticola strains, Coleophoma cylindrospora, Fusarium fracticaudum, Phialophora cf. hyalina, and Morchella septimelata.</title>
        <authorList>
            <person name="Wingfield B.D."/>
            <person name="Bills G.F."/>
            <person name="Dong Y."/>
            <person name="Huang W."/>
            <person name="Nel W.J."/>
            <person name="Swalarsk-Parry B.S."/>
            <person name="Vaghefi N."/>
            <person name="Wilken P.M."/>
            <person name="An Z."/>
            <person name="de Beer Z.W."/>
            <person name="De Vos L."/>
            <person name="Chen L."/>
            <person name="Duong T.A."/>
            <person name="Gao Y."/>
            <person name="Hammerbacher A."/>
            <person name="Kikkert J.R."/>
            <person name="Li Y."/>
            <person name="Li H."/>
            <person name="Li K."/>
            <person name="Li Q."/>
            <person name="Liu X."/>
            <person name="Ma X."/>
            <person name="Naidoo K."/>
            <person name="Pethybridge S.J."/>
            <person name="Sun J."/>
            <person name="Steenkamp E.T."/>
            <person name="van der Nest M.A."/>
            <person name="van Wyk S."/>
            <person name="Wingfield M.J."/>
            <person name="Xiong C."/>
            <person name="Yue Q."/>
            <person name="Zhang X."/>
        </authorList>
    </citation>
    <scope>NUCLEOTIDE SEQUENCE [LARGE SCALE GENOMIC DNA]</scope>
    <source>
        <strain evidence="2 3">BP 5553</strain>
    </source>
</reference>
<dbReference type="GeneID" id="43598045"/>
<feature type="compositionally biased region" description="Polar residues" evidence="1">
    <location>
        <begin position="466"/>
        <end position="476"/>
    </location>
</feature>
<dbReference type="AlphaFoldDB" id="A0A370TQG1"/>
<feature type="region of interest" description="Disordered" evidence="1">
    <location>
        <begin position="306"/>
        <end position="368"/>
    </location>
</feature>
<feature type="compositionally biased region" description="Pro residues" evidence="1">
    <location>
        <begin position="17"/>
        <end position="27"/>
    </location>
</feature>
<keyword evidence="3" id="KW-1185">Reference proteome</keyword>
<organism evidence="2 3">
    <name type="scientific">Venustampulla echinocandica</name>
    <dbReference type="NCBI Taxonomy" id="2656787"/>
    <lineage>
        <taxon>Eukaryota</taxon>
        <taxon>Fungi</taxon>
        <taxon>Dikarya</taxon>
        <taxon>Ascomycota</taxon>
        <taxon>Pezizomycotina</taxon>
        <taxon>Leotiomycetes</taxon>
        <taxon>Helotiales</taxon>
        <taxon>Pleuroascaceae</taxon>
        <taxon>Venustampulla</taxon>
    </lineage>
</organism>
<feature type="region of interest" description="Disordered" evidence="1">
    <location>
        <begin position="250"/>
        <end position="280"/>
    </location>
</feature>
<accession>A0A370TQG1</accession>
<proteinExistence type="predicted"/>
<evidence type="ECO:0000313" key="3">
    <source>
        <dbReference type="Proteomes" id="UP000254866"/>
    </source>
</evidence>
<feature type="compositionally biased region" description="Low complexity" evidence="1">
    <location>
        <begin position="323"/>
        <end position="336"/>
    </location>
</feature>
<dbReference type="EMBL" id="NPIC01000003">
    <property type="protein sequence ID" value="RDL37763.1"/>
    <property type="molecule type" value="Genomic_DNA"/>
</dbReference>
<dbReference type="OrthoDB" id="3437384at2759"/>
<feature type="region of interest" description="Disordered" evidence="1">
    <location>
        <begin position="137"/>
        <end position="180"/>
    </location>
</feature>
<evidence type="ECO:0000313" key="2">
    <source>
        <dbReference type="EMBL" id="RDL37763.1"/>
    </source>
</evidence>
<feature type="region of interest" description="Disordered" evidence="1">
    <location>
        <begin position="881"/>
        <end position="901"/>
    </location>
</feature>
<feature type="compositionally biased region" description="Basic and acidic residues" evidence="1">
    <location>
        <begin position="679"/>
        <end position="698"/>
    </location>
</feature>
<feature type="region of interest" description="Disordered" evidence="1">
    <location>
        <begin position="453"/>
        <end position="476"/>
    </location>
</feature>
<feature type="region of interest" description="Disordered" evidence="1">
    <location>
        <begin position="679"/>
        <end position="701"/>
    </location>
</feature>
<dbReference type="Proteomes" id="UP000254866">
    <property type="component" value="Unassembled WGS sequence"/>
</dbReference>
<gene>
    <name evidence="2" type="ORF">BP5553_05196</name>
</gene>
<sequence length="1028" mass="113326">MSSQGRGSSHCCTNGDPPSPDGGPPRPTVSSKVTQRANRDNLSSCSTGKAEAVVLCSISEADKADTDDEGINNAVKVRRRSTTLSSVTQKLRKHLSLDSALLKRRSKSSVGTTDEEADRRAELKRIRNRRIQEELSNEQIYDDDARSLSPISGGGRSLGKSTQSSMRAQAPSEASPLPPLHTCSSVYRTLSIHEPPSLDGQNDAPLHAVQGEVTEESKISAPLTEFIPTEPDKVQETKVVLPQFGQHERELSDIPPIPPAPILQPKRLPSITEPPKSSWRLSFASSNRGEILRKLSLVYDMKDDVDLEQSDGDPPAVGTWLYSQRPRSPSIPSLSSGGKTNSGPLAYHSQTCSDGHDFGGSGDGVEHNPATIHLHEMDISRRLASSGPGASTSSPHLSSWSSHHRPDSNILNTSQAERVRHPANSDSASLAEEIAQLWDQIVEDGLSYFHPPAVNRAQPDVETPHANRSSTSPETQTKAYIKELERVEYLGEDTVLSITTPAIGHSPNAQCTPAMPIRRSTTDNSSVLASETESFREREAELNIIQTRFLPRETRKSPSTPVSSKFKEEFDLDLQPPKSWTSPKPSIFSRLSKLVTRSYDGRTTTEQSLTMPMPDIAQIDLVKTQTCGSEPTRGGRAWAFKSKYISRKRAGTGSGDNDEPKSRFLLGGLSSMVWVKKKEDEPSIDEDKPAADESRNNPDECSEIEELAINTWAEKMAATTAPFKAHKEKVIRKRRTTGPDLRFPEAWASYPSHSRRERSLSAGWPDSVDVKDFASKTSGIEDHIYGQRERKQHPPPDDTYGSTFDGDAERVVEDLVAKPERDLKAEVNRIEAAVGSSAIGNTVHRRNSPSSLELDYPQLPGVERPPVGALSMKETTATQMAKNNLGELSERTRRDNSSVERAKEGMLLREADTVNSGIPNSRGGEVPLQALDIDIGDPTFYEDCVVGNGAEQIEQIEQRSSKRRNFVTYRSSDGEKCKYGGNRRDNISLGSRVLRESTEEYCCELERMEKVERDKLLGVTEETWGWKQ</sequence>
<feature type="compositionally biased region" description="Basic and acidic residues" evidence="1">
    <location>
        <begin position="778"/>
        <end position="796"/>
    </location>
</feature>
<comment type="caution">
    <text evidence="2">The sequence shown here is derived from an EMBL/GenBank/DDBJ whole genome shotgun (WGS) entry which is preliminary data.</text>
</comment>
<feature type="region of interest" description="Disordered" evidence="1">
    <location>
        <begin position="778"/>
        <end position="807"/>
    </location>
</feature>
<feature type="compositionally biased region" description="Basic and acidic residues" evidence="1">
    <location>
        <begin position="888"/>
        <end position="901"/>
    </location>
</feature>
<protein>
    <submittedName>
        <fullName evidence="2">Uncharacterized protein</fullName>
    </submittedName>
</protein>
<feature type="compositionally biased region" description="Low complexity" evidence="1">
    <location>
        <begin position="384"/>
        <end position="401"/>
    </location>
</feature>
<feature type="region of interest" description="Disordered" evidence="1">
    <location>
        <begin position="383"/>
        <end position="409"/>
    </location>
</feature>
<feature type="region of interest" description="Disordered" evidence="1">
    <location>
        <begin position="1"/>
        <end position="44"/>
    </location>
</feature>
<dbReference type="RefSeq" id="XP_031870419.1">
    <property type="nucleotide sequence ID" value="XM_032013819.1"/>
</dbReference>
<feature type="compositionally biased region" description="Polar residues" evidence="1">
    <location>
        <begin position="1"/>
        <end position="12"/>
    </location>
</feature>
<feature type="compositionally biased region" description="Polar residues" evidence="1">
    <location>
        <begin position="28"/>
        <end position="44"/>
    </location>
</feature>
<feature type="compositionally biased region" description="Polar residues" evidence="1">
    <location>
        <begin position="337"/>
        <end position="352"/>
    </location>
</feature>
<evidence type="ECO:0000256" key="1">
    <source>
        <dbReference type="SAM" id="MobiDB-lite"/>
    </source>
</evidence>
<name>A0A370TQG1_9HELO</name>